<gene>
    <name evidence="4" type="ORF">OE104_13825</name>
</gene>
<sequence length="234" mass="26344">MKKWFVLFLTIFLTLSFFGCSPDPVVPDENEQTIETDENLQIEQVETEKQTSVEKETTNGENENAKQEQVEKSVQEKSDKTKERTVEISEQENEKEQTSSEADESKNESTSASEGENPEQTEKSTEPQDTVTITIVGLDGPIIPSTKVNINSDDTVLSVTIRLLKEKGIQYEYSGKGATAYVHGIDNLYEMDEGPLSGWLYKRNGTIVSRSAGAEPVQNGDLIEWFYTEDYTKY</sequence>
<organism evidence="4 5">
    <name type="scientific">Fervidibacillus albus</name>
    <dbReference type="NCBI Taxonomy" id="2980026"/>
    <lineage>
        <taxon>Bacteria</taxon>
        <taxon>Bacillati</taxon>
        <taxon>Bacillota</taxon>
        <taxon>Bacilli</taxon>
        <taxon>Bacillales</taxon>
        <taxon>Bacillaceae</taxon>
        <taxon>Fervidibacillus</taxon>
    </lineage>
</organism>
<proteinExistence type="predicted"/>
<keyword evidence="2" id="KW-0732">Signal</keyword>
<feature type="signal peptide" evidence="2">
    <location>
        <begin position="1"/>
        <end position="19"/>
    </location>
</feature>
<keyword evidence="5" id="KW-1185">Reference proteome</keyword>
<dbReference type="KEGG" id="faf:OE104_13825"/>
<evidence type="ECO:0000313" key="5">
    <source>
        <dbReference type="Proteomes" id="UP001164718"/>
    </source>
</evidence>
<reference evidence="4" key="1">
    <citation type="submission" date="2022-09" db="EMBL/GenBank/DDBJ databases">
        <title>Complete Genomes of Fervidibacillus albus and Fervidibacillus halotolerans isolated from tidal flat sediments.</title>
        <authorList>
            <person name="Kwon K.K."/>
            <person name="Yang S.-H."/>
            <person name="Park M.J."/>
            <person name="Oh H.-M."/>
        </authorList>
    </citation>
    <scope>NUCLEOTIDE SEQUENCE</scope>
    <source>
        <strain evidence="4">MEBiC13591</strain>
    </source>
</reference>
<evidence type="ECO:0000259" key="3">
    <source>
        <dbReference type="Pfam" id="PF14478"/>
    </source>
</evidence>
<feature type="domain" description="Transcobalamin-like C-terminal" evidence="3">
    <location>
        <begin position="153"/>
        <end position="228"/>
    </location>
</feature>
<accession>A0A9E8RXI3</accession>
<dbReference type="Proteomes" id="UP001164718">
    <property type="component" value="Chromosome"/>
</dbReference>
<protein>
    <submittedName>
        <fullName evidence="4">DUF4430 domain-containing protein</fullName>
    </submittedName>
</protein>
<feature type="region of interest" description="Disordered" evidence="1">
    <location>
        <begin position="34"/>
        <end position="129"/>
    </location>
</feature>
<evidence type="ECO:0000256" key="1">
    <source>
        <dbReference type="SAM" id="MobiDB-lite"/>
    </source>
</evidence>
<dbReference type="InterPro" id="IPR027954">
    <property type="entry name" value="Transcobalamin-like_C"/>
</dbReference>
<dbReference type="Pfam" id="PF14478">
    <property type="entry name" value="DUF4430"/>
    <property type="match status" value="1"/>
</dbReference>
<dbReference type="Gene3D" id="2.170.130.30">
    <property type="match status" value="1"/>
</dbReference>
<evidence type="ECO:0000313" key="4">
    <source>
        <dbReference type="EMBL" id="WAA09587.1"/>
    </source>
</evidence>
<dbReference type="RefSeq" id="WP_275417368.1">
    <property type="nucleotide sequence ID" value="NZ_CP106878.1"/>
</dbReference>
<feature type="chain" id="PRO_5038878191" evidence="2">
    <location>
        <begin position="20"/>
        <end position="234"/>
    </location>
</feature>
<dbReference type="EMBL" id="CP106878">
    <property type="protein sequence ID" value="WAA09587.1"/>
    <property type="molecule type" value="Genomic_DNA"/>
</dbReference>
<dbReference type="PROSITE" id="PS51257">
    <property type="entry name" value="PROKAR_LIPOPROTEIN"/>
    <property type="match status" value="1"/>
</dbReference>
<name>A0A9E8RXI3_9BACI</name>
<evidence type="ECO:0000256" key="2">
    <source>
        <dbReference type="SAM" id="SignalP"/>
    </source>
</evidence>
<dbReference type="AlphaFoldDB" id="A0A9E8RXI3"/>
<feature type="compositionally biased region" description="Basic and acidic residues" evidence="1">
    <location>
        <begin position="46"/>
        <end position="107"/>
    </location>
</feature>